<dbReference type="EMBL" id="BLXT01002861">
    <property type="protein sequence ID" value="GFN98679.1"/>
    <property type="molecule type" value="Genomic_DNA"/>
</dbReference>
<dbReference type="Proteomes" id="UP000735302">
    <property type="component" value="Unassembled WGS sequence"/>
</dbReference>
<reference evidence="1 2" key="1">
    <citation type="journal article" date="2021" name="Elife">
        <title>Chloroplast acquisition without the gene transfer in kleptoplastic sea slugs, Plakobranchus ocellatus.</title>
        <authorList>
            <person name="Maeda T."/>
            <person name="Takahashi S."/>
            <person name="Yoshida T."/>
            <person name="Shimamura S."/>
            <person name="Takaki Y."/>
            <person name="Nagai Y."/>
            <person name="Toyoda A."/>
            <person name="Suzuki Y."/>
            <person name="Arimoto A."/>
            <person name="Ishii H."/>
            <person name="Satoh N."/>
            <person name="Nishiyama T."/>
            <person name="Hasebe M."/>
            <person name="Maruyama T."/>
            <person name="Minagawa J."/>
            <person name="Obokata J."/>
            <person name="Shigenobu S."/>
        </authorList>
    </citation>
    <scope>NUCLEOTIDE SEQUENCE [LARGE SCALE GENOMIC DNA]</scope>
</reference>
<accession>A0AAV3ZVM2</accession>
<sequence length="75" mass="8382">MKGLHEPARLKYSLDFGARSLNPEPSKFAGKEKSLLNDADGQDVQVMLRSLVEINIERSRKLQGRIREAVVTGTD</sequence>
<evidence type="ECO:0000313" key="1">
    <source>
        <dbReference type="EMBL" id="GFN98679.1"/>
    </source>
</evidence>
<proteinExistence type="predicted"/>
<name>A0AAV3ZVM2_9GAST</name>
<protein>
    <submittedName>
        <fullName evidence="1">Uncharacterized protein</fullName>
    </submittedName>
</protein>
<gene>
    <name evidence="1" type="ORF">PoB_002518500</name>
</gene>
<comment type="caution">
    <text evidence="1">The sequence shown here is derived from an EMBL/GenBank/DDBJ whole genome shotgun (WGS) entry which is preliminary data.</text>
</comment>
<dbReference type="AlphaFoldDB" id="A0AAV3ZVM2"/>
<evidence type="ECO:0000313" key="2">
    <source>
        <dbReference type="Proteomes" id="UP000735302"/>
    </source>
</evidence>
<keyword evidence="2" id="KW-1185">Reference proteome</keyword>
<organism evidence="1 2">
    <name type="scientific">Plakobranchus ocellatus</name>
    <dbReference type="NCBI Taxonomy" id="259542"/>
    <lineage>
        <taxon>Eukaryota</taxon>
        <taxon>Metazoa</taxon>
        <taxon>Spiralia</taxon>
        <taxon>Lophotrochozoa</taxon>
        <taxon>Mollusca</taxon>
        <taxon>Gastropoda</taxon>
        <taxon>Heterobranchia</taxon>
        <taxon>Euthyneura</taxon>
        <taxon>Panpulmonata</taxon>
        <taxon>Sacoglossa</taxon>
        <taxon>Placobranchoidea</taxon>
        <taxon>Plakobranchidae</taxon>
        <taxon>Plakobranchus</taxon>
    </lineage>
</organism>